<dbReference type="InterPro" id="IPR020046">
    <property type="entry name" value="5-3_exonucl_a-hlix_arch_N"/>
</dbReference>
<dbReference type="FunFam" id="1.10.150.20:FF:000042">
    <property type="entry name" value="5'-3' exonuclease family protein"/>
    <property type="match status" value="1"/>
</dbReference>
<dbReference type="OrthoDB" id="275278at2759"/>
<dbReference type="Pfam" id="PF02739">
    <property type="entry name" value="5_3_exonuc_N"/>
    <property type="match status" value="1"/>
</dbReference>
<organism evidence="4 5">
    <name type="scientific">Carex littledalei</name>
    <dbReference type="NCBI Taxonomy" id="544730"/>
    <lineage>
        <taxon>Eukaryota</taxon>
        <taxon>Viridiplantae</taxon>
        <taxon>Streptophyta</taxon>
        <taxon>Embryophyta</taxon>
        <taxon>Tracheophyta</taxon>
        <taxon>Spermatophyta</taxon>
        <taxon>Magnoliopsida</taxon>
        <taxon>Liliopsida</taxon>
        <taxon>Poales</taxon>
        <taxon>Cyperaceae</taxon>
        <taxon>Cyperoideae</taxon>
        <taxon>Cariceae</taxon>
        <taxon>Carex</taxon>
        <taxon>Carex subgen. Euthyceras</taxon>
    </lineage>
</organism>
<keyword evidence="1" id="KW-0540">Nuclease</keyword>
<dbReference type="SUPFAM" id="SSF47807">
    <property type="entry name" value="5' to 3' exonuclease, C-terminal subdomain"/>
    <property type="match status" value="1"/>
</dbReference>
<comment type="caution">
    <text evidence="4">The sequence shown here is derived from an EMBL/GenBank/DDBJ whole genome shotgun (WGS) entry which is preliminary data.</text>
</comment>
<dbReference type="GO" id="GO:0017108">
    <property type="term" value="F:5'-flap endonuclease activity"/>
    <property type="evidence" value="ECO:0007669"/>
    <property type="project" value="InterPro"/>
</dbReference>
<dbReference type="GO" id="GO:0003677">
    <property type="term" value="F:DNA binding"/>
    <property type="evidence" value="ECO:0007669"/>
    <property type="project" value="InterPro"/>
</dbReference>
<gene>
    <name evidence="4" type="ORF">FCM35_KLT03356</name>
</gene>
<dbReference type="InterPro" id="IPR036279">
    <property type="entry name" value="5-3_exonuclease_C_sf"/>
</dbReference>
<evidence type="ECO:0000313" key="4">
    <source>
        <dbReference type="EMBL" id="KAF3331950.1"/>
    </source>
</evidence>
<dbReference type="InterPro" id="IPR029060">
    <property type="entry name" value="PIN-like_dom_sf"/>
</dbReference>
<reference evidence="4" key="1">
    <citation type="submission" date="2020-01" db="EMBL/GenBank/DDBJ databases">
        <title>Genome sequence of Kobresia littledalei, the first chromosome-level genome in the family Cyperaceae.</title>
        <authorList>
            <person name="Qu G."/>
        </authorList>
    </citation>
    <scope>NUCLEOTIDE SEQUENCE</scope>
    <source>
        <strain evidence="4">C.B.Clarke</strain>
        <tissue evidence="4">Leaf</tissue>
    </source>
</reference>
<feature type="domain" description="5'-3' exonuclease" evidence="3">
    <location>
        <begin position="14"/>
        <end position="287"/>
    </location>
</feature>
<dbReference type="GO" id="GO:0033567">
    <property type="term" value="P:DNA replication, Okazaki fragment processing"/>
    <property type="evidence" value="ECO:0007669"/>
    <property type="project" value="InterPro"/>
</dbReference>
<dbReference type="AlphaFoldDB" id="A0A833VLX2"/>
<name>A0A833VLX2_9POAL</name>
<dbReference type="Pfam" id="PF01367">
    <property type="entry name" value="5_3_exonuc"/>
    <property type="match status" value="1"/>
</dbReference>
<accession>A0A833VLX2</accession>
<dbReference type="CDD" id="cd09898">
    <property type="entry name" value="H3TH_53EXO"/>
    <property type="match status" value="1"/>
</dbReference>
<dbReference type="InterPro" id="IPR038969">
    <property type="entry name" value="FEN"/>
</dbReference>
<sequence>MAIVAPPKSTACSAPTHHLAARRLRAYTFPVTCSCLPSSSTTSVTSSPTQSVTPVKHFDKHLRQADHLFPRYGEEGHEYKKRILPSYKADRRCGNGASIGWLSRAEPQILEIFQKCNVPVVKVKEYEADDVIATLTDQALESGYKVLIGSPDKDFKQLISNDVQMAMPVPELRRWCFYNLKHYIKQYGGTDPTMDLSFRCFMGDAVDGVPGIQKHVPSFGPKTAKKLLKKHGNLENLLNAAAIQIVGRNYAQDALTKYADYLRRNYQVLSLRRDACIRLEEKWLCERDSSNDSLVLSKFVHKLSQGKIKTESEQYSLIVSAPARVLVIASIDATDPASWECIFVDL</sequence>
<evidence type="ECO:0000313" key="5">
    <source>
        <dbReference type="Proteomes" id="UP000623129"/>
    </source>
</evidence>
<dbReference type="InterPro" id="IPR020045">
    <property type="entry name" value="DNA_polI_H3TH"/>
</dbReference>
<evidence type="ECO:0000256" key="2">
    <source>
        <dbReference type="ARBA" id="ARBA00022801"/>
    </source>
</evidence>
<dbReference type="PANTHER" id="PTHR42646:SF4">
    <property type="entry name" value="5'-3' EXONUCLEASE FAMILY PROTEIN"/>
    <property type="match status" value="1"/>
</dbReference>
<keyword evidence="4" id="KW-0269">Exonuclease</keyword>
<dbReference type="SMART" id="SM00475">
    <property type="entry name" value="53EXOc"/>
    <property type="match status" value="1"/>
</dbReference>
<dbReference type="Proteomes" id="UP000623129">
    <property type="component" value="Unassembled WGS sequence"/>
</dbReference>
<dbReference type="EMBL" id="SWLB01000012">
    <property type="protein sequence ID" value="KAF3331950.1"/>
    <property type="molecule type" value="Genomic_DNA"/>
</dbReference>
<keyword evidence="5" id="KW-1185">Reference proteome</keyword>
<dbReference type="Gene3D" id="1.10.150.20">
    <property type="entry name" value="5' to 3' exonuclease, C-terminal subdomain"/>
    <property type="match status" value="1"/>
</dbReference>
<protein>
    <submittedName>
        <fullName evidence="4">5'-3' exonuclease</fullName>
    </submittedName>
</protein>
<evidence type="ECO:0000259" key="3">
    <source>
        <dbReference type="SMART" id="SM00475"/>
    </source>
</evidence>
<keyword evidence="2" id="KW-0378">Hydrolase</keyword>
<dbReference type="GO" id="GO:0008409">
    <property type="term" value="F:5'-3' exonuclease activity"/>
    <property type="evidence" value="ECO:0007669"/>
    <property type="project" value="InterPro"/>
</dbReference>
<proteinExistence type="predicted"/>
<dbReference type="InterPro" id="IPR002421">
    <property type="entry name" value="5-3_exonuclease"/>
</dbReference>
<dbReference type="PANTHER" id="PTHR42646">
    <property type="entry name" value="FLAP ENDONUCLEASE XNI"/>
    <property type="match status" value="1"/>
</dbReference>
<dbReference type="SUPFAM" id="SSF88723">
    <property type="entry name" value="PIN domain-like"/>
    <property type="match status" value="1"/>
</dbReference>
<evidence type="ECO:0000256" key="1">
    <source>
        <dbReference type="ARBA" id="ARBA00022722"/>
    </source>
</evidence>
<dbReference type="Gene3D" id="3.40.50.1010">
    <property type="entry name" value="5'-nuclease"/>
    <property type="match status" value="1"/>
</dbReference>